<dbReference type="PROSITE" id="PS00901">
    <property type="entry name" value="CYS_SYNTHASE"/>
    <property type="match status" value="1"/>
</dbReference>
<dbReference type="GO" id="GO:0004124">
    <property type="term" value="F:cysteine synthase activity"/>
    <property type="evidence" value="ECO:0007669"/>
    <property type="project" value="UniProtKB-UniRule"/>
</dbReference>
<dbReference type="InterPro" id="IPR001926">
    <property type="entry name" value="TrpB-like_PALP"/>
</dbReference>
<dbReference type="InterPro" id="IPR036052">
    <property type="entry name" value="TrpB-like_PALP_sf"/>
</dbReference>
<dbReference type="FunFam" id="3.40.50.1100:FF:000067">
    <property type="entry name" value="Cysteine synthase"/>
    <property type="match status" value="1"/>
</dbReference>
<comment type="catalytic activity">
    <reaction evidence="9 12">
        <text>O-acetyl-L-serine + hydrogen sulfide = L-cysteine + acetate</text>
        <dbReference type="Rhea" id="RHEA:14829"/>
        <dbReference type="ChEBI" id="CHEBI:29919"/>
        <dbReference type="ChEBI" id="CHEBI:30089"/>
        <dbReference type="ChEBI" id="CHEBI:35235"/>
        <dbReference type="ChEBI" id="CHEBI:58340"/>
        <dbReference type="EC" id="2.5.1.47"/>
    </reaction>
</comment>
<feature type="binding site" evidence="10">
    <location>
        <begin position="176"/>
        <end position="180"/>
    </location>
    <ligand>
        <name>pyridoxal 5'-phosphate</name>
        <dbReference type="ChEBI" id="CHEBI:597326"/>
    </ligand>
</feature>
<comment type="caution">
    <text evidence="14">The sequence shown here is derived from an EMBL/GenBank/DDBJ whole genome shotgun (WGS) entry which is preliminary data.</text>
</comment>
<dbReference type="Gene3D" id="3.40.50.1100">
    <property type="match status" value="2"/>
</dbReference>
<dbReference type="NCBIfam" id="TIGR01139">
    <property type="entry name" value="cysK"/>
    <property type="match status" value="1"/>
</dbReference>
<evidence type="ECO:0000256" key="8">
    <source>
        <dbReference type="ARBA" id="ARBA00023192"/>
    </source>
</evidence>
<evidence type="ECO:0000256" key="6">
    <source>
        <dbReference type="ARBA" id="ARBA00022679"/>
    </source>
</evidence>
<keyword evidence="6 12" id="KW-0808">Transferase</keyword>
<dbReference type="GO" id="GO:0006535">
    <property type="term" value="P:cysteine biosynthetic process from serine"/>
    <property type="evidence" value="ECO:0007669"/>
    <property type="project" value="UniProtKB-UniRule"/>
</dbReference>
<dbReference type="EMBL" id="LKHP01000001">
    <property type="protein sequence ID" value="KRQ87997.1"/>
    <property type="molecule type" value="Genomic_DNA"/>
</dbReference>
<protein>
    <recommendedName>
        <fullName evidence="4 12">Cysteine synthase</fullName>
        <ecNumber evidence="4 12">2.5.1.47</ecNumber>
    </recommendedName>
</protein>
<organism evidence="14 15">
    <name type="scientific">Caloramator mitchellensis</name>
    <dbReference type="NCBI Taxonomy" id="908809"/>
    <lineage>
        <taxon>Bacteria</taxon>
        <taxon>Bacillati</taxon>
        <taxon>Bacillota</taxon>
        <taxon>Clostridia</taxon>
        <taxon>Eubacteriales</taxon>
        <taxon>Clostridiaceae</taxon>
        <taxon>Caloramator</taxon>
    </lineage>
</organism>
<comment type="similarity">
    <text evidence="3 12">Belongs to the cysteine synthase/cystathionine beta-synthase family.</text>
</comment>
<dbReference type="STRING" id="908809.ABG79_00162"/>
<dbReference type="RefSeq" id="WP_057976112.1">
    <property type="nucleotide sequence ID" value="NZ_LKHP01000001.1"/>
</dbReference>
<sequence>MIFNNIYETIGSTPMVRLNRMTNENMAEVLVKLESFNPGSSVKDRIALSMIQKAEELGLLKTDSVIIEPTSGNTGIGLAMVGAAKGYRVILVMPETMSIERRKLMKAYGAELILTDGKKGMRGAVEEAERLAKEYGYFMPQQFKNLANPEIHMKTTAIEILEQTQGKIDVFVAGVGTGGTITGVGQILKRELPNIKIIAVEPADSPVLSGGNPGPHKIQGIGAGFIPDILDRNVIDEIVTVKALDAFETSRNLAKREGILVGISSGAAIFVALNKAMEIGSGKRVVTVAPDTGERYLSTELFEE</sequence>
<evidence type="ECO:0000313" key="14">
    <source>
        <dbReference type="EMBL" id="KRQ87997.1"/>
    </source>
</evidence>
<dbReference type="Pfam" id="PF00291">
    <property type="entry name" value="PALP"/>
    <property type="match status" value="1"/>
</dbReference>
<keyword evidence="8 12" id="KW-0198">Cysteine biosynthesis</keyword>
<evidence type="ECO:0000256" key="4">
    <source>
        <dbReference type="ARBA" id="ARBA00012681"/>
    </source>
</evidence>
<evidence type="ECO:0000256" key="12">
    <source>
        <dbReference type="RuleBase" id="RU003985"/>
    </source>
</evidence>
<dbReference type="InterPro" id="IPR005859">
    <property type="entry name" value="CysK"/>
</dbReference>
<feature type="binding site" evidence="10">
    <location>
        <position position="264"/>
    </location>
    <ligand>
        <name>pyridoxal 5'-phosphate</name>
        <dbReference type="ChEBI" id="CHEBI:597326"/>
    </ligand>
</feature>
<dbReference type="InterPro" id="IPR050214">
    <property type="entry name" value="Cys_Synth/Cystath_Beta-Synth"/>
</dbReference>
<dbReference type="Proteomes" id="UP000052015">
    <property type="component" value="Unassembled WGS sequence"/>
</dbReference>
<evidence type="ECO:0000313" key="15">
    <source>
        <dbReference type="Proteomes" id="UP000052015"/>
    </source>
</evidence>
<keyword evidence="5 12" id="KW-0028">Amino-acid biosynthesis</keyword>
<evidence type="ECO:0000256" key="9">
    <source>
        <dbReference type="ARBA" id="ARBA00047931"/>
    </source>
</evidence>
<feature type="binding site" evidence="10">
    <location>
        <position position="73"/>
    </location>
    <ligand>
        <name>pyridoxal 5'-phosphate</name>
        <dbReference type="ChEBI" id="CHEBI:597326"/>
    </ligand>
</feature>
<comment type="pathway">
    <text evidence="2">Amino-acid biosynthesis; L-cysteine biosynthesis; L-cysteine from L-serine: step 2/2.</text>
</comment>
<evidence type="ECO:0000256" key="10">
    <source>
        <dbReference type="PIRSR" id="PIRSR605856-50"/>
    </source>
</evidence>
<feature type="domain" description="Tryptophan synthase beta chain-like PALP" evidence="13">
    <location>
        <begin position="8"/>
        <end position="291"/>
    </location>
</feature>
<evidence type="ECO:0000259" key="13">
    <source>
        <dbReference type="Pfam" id="PF00291"/>
    </source>
</evidence>
<evidence type="ECO:0000256" key="11">
    <source>
        <dbReference type="PIRSR" id="PIRSR605856-51"/>
    </source>
</evidence>
<dbReference type="SUPFAM" id="SSF53686">
    <property type="entry name" value="Tryptophan synthase beta subunit-like PLP-dependent enzymes"/>
    <property type="match status" value="1"/>
</dbReference>
<evidence type="ECO:0000256" key="3">
    <source>
        <dbReference type="ARBA" id="ARBA00007103"/>
    </source>
</evidence>
<dbReference type="AlphaFoldDB" id="A0A0R3K0D3"/>
<dbReference type="InterPro" id="IPR005856">
    <property type="entry name" value="Cys_synth"/>
</dbReference>
<dbReference type="CDD" id="cd01561">
    <property type="entry name" value="CBS_like"/>
    <property type="match status" value="1"/>
</dbReference>
<reference evidence="14 15" key="1">
    <citation type="submission" date="2015-09" db="EMBL/GenBank/DDBJ databases">
        <title>Draft genome sequence of a Caloramator mitchellensis, a moderate thermophile from the Great Artesian Basin of Australia.</title>
        <authorList>
            <person name="Patel B.K."/>
        </authorList>
    </citation>
    <scope>NUCLEOTIDE SEQUENCE [LARGE SCALE GENOMIC DNA]</scope>
    <source>
        <strain evidence="14 15">VF08</strain>
    </source>
</reference>
<comment type="cofactor">
    <cofactor evidence="1 10 12">
        <name>pyridoxal 5'-phosphate</name>
        <dbReference type="ChEBI" id="CHEBI:597326"/>
    </cofactor>
</comment>
<dbReference type="NCBIfam" id="TIGR01136">
    <property type="entry name" value="cysKM"/>
    <property type="match status" value="1"/>
</dbReference>
<gene>
    <name evidence="14" type="primary">cysK</name>
    <name evidence="14" type="ORF">ABG79_00162</name>
</gene>
<accession>A0A0R3K0D3</accession>
<feature type="modified residue" description="N6-(pyridoxal phosphate)lysine" evidence="11">
    <location>
        <position position="43"/>
    </location>
</feature>
<keyword evidence="15" id="KW-1185">Reference proteome</keyword>
<dbReference type="EC" id="2.5.1.47" evidence="4 12"/>
<dbReference type="PANTHER" id="PTHR10314">
    <property type="entry name" value="CYSTATHIONINE BETA-SYNTHASE"/>
    <property type="match status" value="1"/>
</dbReference>
<name>A0A0R3K0D3_CALMK</name>
<dbReference type="PATRIC" id="fig|908809.3.peg.164"/>
<dbReference type="UniPathway" id="UPA00136">
    <property type="reaction ID" value="UER00200"/>
</dbReference>
<dbReference type="InterPro" id="IPR001216">
    <property type="entry name" value="P-phosphate_BS"/>
</dbReference>
<evidence type="ECO:0000256" key="7">
    <source>
        <dbReference type="ARBA" id="ARBA00022898"/>
    </source>
</evidence>
<evidence type="ECO:0000256" key="2">
    <source>
        <dbReference type="ARBA" id="ARBA00004962"/>
    </source>
</evidence>
<evidence type="ECO:0000256" key="1">
    <source>
        <dbReference type="ARBA" id="ARBA00001933"/>
    </source>
</evidence>
<proteinExistence type="inferred from homology"/>
<dbReference type="GO" id="GO:0005737">
    <property type="term" value="C:cytoplasm"/>
    <property type="evidence" value="ECO:0007669"/>
    <property type="project" value="UniProtKB-ARBA"/>
</dbReference>
<evidence type="ECO:0000256" key="5">
    <source>
        <dbReference type="ARBA" id="ARBA00022605"/>
    </source>
</evidence>
<keyword evidence="7 10" id="KW-0663">Pyridoxal phosphate</keyword>